<gene>
    <name evidence="2" type="ORF">SAMN05421819_2245</name>
</gene>
<name>A0A1H5YD14_9BACT</name>
<organism evidence="2 3">
    <name type="scientific">Bryocella elongata</name>
    <dbReference type="NCBI Taxonomy" id="863522"/>
    <lineage>
        <taxon>Bacteria</taxon>
        <taxon>Pseudomonadati</taxon>
        <taxon>Acidobacteriota</taxon>
        <taxon>Terriglobia</taxon>
        <taxon>Terriglobales</taxon>
        <taxon>Acidobacteriaceae</taxon>
        <taxon>Bryocella</taxon>
    </lineage>
</organism>
<sequence length="219" mass="24685">MRAPRLPFSLLLPALDLALWVFLSLIPVTLYYFGFLADAQEDHRPVAVAQHEQLHVQPQEVAAQQLEVAMDWRSRTLMDINPPALGMETLVSIGPRWPEIWHPDAIALATWRALVYPLYALPAWWLAGIALDALFGRRRLHWLLFAGDIVLFLFCGLMAVAGSMISLQGDAADISRTIGCIVWSLLFAVAPVAWWRQRRRDARRDPLSGEAEPALDRLS</sequence>
<dbReference type="Proteomes" id="UP000236728">
    <property type="component" value="Unassembled WGS sequence"/>
</dbReference>
<feature type="transmembrane region" description="Helical" evidence="1">
    <location>
        <begin position="142"/>
        <end position="162"/>
    </location>
</feature>
<protein>
    <submittedName>
        <fullName evidence="2">Uncharacterized protein</fullName>
    </submittedName>
</protein>
<evidence type="ECO:0000256" key="1">
    <source>
        <dbReference type="SAM" id="Phobius"/>
    </source>
</evidence>
<keyword evidence="1" id="KW-1133">Transmembrane helix</keyword>
<keyword evidence="1" id="KW-0472">Membrane</keyword>
<dbReference type="EMBL" id="FNVA01000003">
    <property type="protein sequence ID" value="SEG21864.1"/>
    <property type="molecule type" value="Genomic_DNA"/>
</dbReference>
<accession>A0A1H5YD14</accession>
<reference evidence="2 3" key="1">
    <citation type="submission" date="2016-10" db="EMBL/GenBank/DDBJ databases">
        <authorList>
            <person name="de Groot N.N."/>
        </authorList>
    </citation>
    <scope>NUCLEOTIDE SEQUENCE [LARGE SCALE GENOMIC DNA]</scope>
    <source>
        <strain evidence="2 3">DSM 22489</strain>
    </source>
</reference>
<feature type="transmembrane region" description="Helical" evidence="1">
    <location>
        <begin position="12"/>
        <end position="33"/>
    </location>
</feature>
<proteinExistence type="predicted"/>
<dbReference type="OrthoDB" id="9977839at2"/>
<dbReference type="AlphaFoldDB" id="A0A1H5YD14"/>
<evidence type="ECO:0000313" key="3">
    <source>
        <dbReference type="Proteomes" id="UP000236728"/>
    </source>
</evidence>
<keyword evidence="3" id="KW-1185">Reference proteome</keyword>
<dbReference type="RefSeq" id="WP_103933114.1">
    <property type="nucleotide sequence ID" value="NZ_FNVA01000003.1"/>
</dbReference>
<feature type="transmembrane region" description="Helical" evidence="1">
    <location>
        <begin position="174"/>
        <end position="195"/>
    </location>
</feature>
<evidence type="ECO:0000313" key="2">
    <source>
        <dbReference type="EMBL" id="SEG21864.1"/>
    </source>
</evidence>
<keyword evidence="1" id="KW-0812">Transmembrane</keyword>
<feature type="transmembrane region" description="Helical" evidence="1">
    <location>
        <begin position="114"/>
        <end position="135"/>
    </location>
</feature>